<dbReference type="CDD" id="cd04301">
    <property type="entry name" value="NAT_SF"/>
    <property type="match status" value="1"/>
</dbReference>
<dbReference type="RefSeq" id="WP_119660040.1">
    <property type="nucleotide sequence ID" value="NZ_QUAL01000107.1"/>
</dbReference>
<sequence>MTSVERDQVTAVRQFNRFYTTVMGFLDQGLLRSRFSLTEARILFELAQRDVTEVGALRDALGIDAGQLSRTLARFESAGLVERSRSEADGRKLLVAPTTAGREAFADLDTRSDQQAEELLAALPDDDRRRLVADLDSVRHLLSRRDAAAPRAYVIRGLRPGDMGWVVQRNAVLYAREYGWDHTYEALVARIVADYAEHHDPRRENAWIAELDGRPVGAVFCVRKDDTTAQLRLLLVEPETRGSGLGTRLVGECIAFARAAGYSSMVLWTNDVLAAARRIYQKAGFELVEENRHHSFGHDLVGQIWRLEL</sequence>
<dbReference type="Proteomes" id="UP000284057">
    <property type="component" value="Unassembled WGS sequence"/>
</dbReference>
<evidence type="ECO:0000313" key="4">
    <source>
        <dbReference type="EMBL" id="RIQ25098.1"/>
    </source>
</evidence>
<evidence type="ECO:0000259" key="2">
    <source>
        <dbReference type="PROSITE" id="PS50995"/>
    </source>
</evidence>
<dbReference type="Gene3D" id="1.10.10.10">
    <property type="entry name" value="Winged helix-like DNA-binding domain superfamily/Winged helix DNA-binding domain"/>
    <property type="match status" value="1"/>
</dbReference>
<keyword evidence="1 4" id="KW-0808">Transferase</keyword>
<reference evidence="4 5" key="1">
    <citation type="submission" date="2018-09" db="EMBL/GenBank/DDBJ databases">
        <title>Isolation, diversity and antifungal activity of actinobacteria from wheat.</title>
        <authorList>
            <person name="Han C."/>
        </authorList>
    </citation>
    <scope>NUCLEOTIDE SEQUENCE [LARGE SCALE GENOMIC DNA]</scope>
    <source>
        <strain evidence="4 5">NEAU-YY265</strain>
    </source>
</reference>
<dbReference type="SMART" id="SM00347">
    <property type="entry name" value="HTH_MARR"/>
    <property type="match status" value="1"/>
</dbReference>
<evidence type="ECO:0000256" key="1">
    <source>
        <dbReference type="ARBA" id="ARBA00022679"/>
    </source>
</evidence>
<dbReference type="InterPro" id="IPR000835">
    <property type="entry name" value="HTH_MarR-typ"/>
</dbReference>
<feature type="domain" description="N-acetyltransferase" evidence="3">
    <location>
        <begin position="153"/>
        <end position="309"/>
    </location>
</feature>
<protein>
    <submittedName>
        <fullName evidence="4">GNAT family N-acetyltransferase</fullName>
    </submittedName>
</protein>
<name>A0A418KRJ3_9ACTN</name>
<feature type="domain" description="HTH marR-type" evidence="2">
    <location>
        <begin position="1"/>
        <end position="147"/>
    </location>
</feature>
<accession>A0A418KRJ3</accession>
<dbReference type="GO" id="GO:0003700">
    <property type="term" value="F:DNA-binding transcription factor activity"/>
    <property type="evidence" value="ECO:0007669"/>
    <property type="project" value="InterPro"/>
</dbReference>
<keyword evidence="5" id="KW-1185">Reference proteome</keyword>
<dbReference type="InterPro" id="IPR016181">
    <property type="entry name" value="Acyl_CoA_acyltransferase"/>
</dbReference>
<dbReference type="SUPFAM" id="SSF46785">
    <property type="entry name" value="Winged helix' DNA-binding domain"/>
    <property type="match status" value="1"/>
</dbReference>
<dbReference type="GO" id="GO:0008080">
    <property type="term" value="F:N-acetyltransferase activity"/>
    <property type="evidence" value="ECO:0007669"/>
    <property type="project" value="InterPro"/>
</dbReference>
<dbReference type="Pfam" id="PF12802">
    <property type="entry name" value="MarR_2"/>
    <property type="match status" value="1"/>
</dbReference>
<comment type="caution">
    <text evidence="4">The sequence shown here is derived from an EMBL/GenBank/DDBJ whole genome shotgun (WGS) entry which is preliminary data.</text>
</comment>
<evidence type="ECO:0000259" key="3">
    <source>
        <dbReference type="PROSITE" id="PS51186"/>
    </source>
</evidence>
<dbReference type="PROSITE" id="PS51186">
    <property type="entry name" value="GNAT"/>
    <property type="match status" value="1"/>
</dbReference>
<dbReference type="InterPro" id="IPR036388">
    <property type="entry name" value="WH-like_DNA-bd_sf"/>
</dbReference>
<dbReference type="InterPro" id="IPR000182">
    <property type="entry name" value="GNAT_dom"/>
</dbReference>
<dbReference type="InterPro" id="IPR036390">
    <property type="entry name" value="WH_DNA-bd_sf"/>
</dbReference>
<dbReference type="SUPFAM" id="SSF55729">
    <property type="entry name" value="Acyl-CoA N-acyltransferases (Nat)"/>
    <property type="match status" value="1"/>
</dbReference>
<evidence type="ECO:0000313" key="5">
    <source>
        <dbReference type="Proteomes" id="UP000284057"/>
    </source>
</evidence>
<dbReference type="AlphaFoldDB" id="A0A418KRJ3"/>
<dbReference type="PANTHER" id="PTHR13947">
    <property type="entry name" value="GNAT FAMILY N-ACETYLTRANSFERASE"/>
    <property type="match status" value="1"/>
</dbReference>
<dbReference type="PANTHER" id="PTHR13947:SF37">
    <property type="entry name" value="LD18367P"/>
    <property type="match status" value="1"/>
</dbReference>
<gene>
    <name evidence="4" type="ORF">DY240_11530</name>
</gene>
<dbReference type="Gene3D" id="3.40.630.30">
    <property type="match status" value="1"/>
</dbReference>
<dbReference type="Pfam" id="PF00583">
    <property type="entry name" value="Acetyltransf_1"/>
    <property type="match status" value="1"/>
</dbReference>
<organism evidence="4 5">
    <name type="scientific">Jiangella rhizosphaerae</name>
    <dbReference type="NCBI Taxonomy" id="2293569"/>
    <lineage>
        <taxon>Bacteria</taxon>
        <taxon>Bacillati</taxon>
        <taxon>Actinomycetota</taxon>
        <taxon>Actinomycetes</taxon>
        <taxon>Jiangellales</taxon>
        <taxon>Jiangellaceae</taxon>
        <taxon>Jiangella</taxon>
    </lineage>
</organism>
<dbReference type="OrthoDB" id="273614at2"/>
<dbReference type="InterPro" id="IPR050769">
    <property type="entry name" value="NAT_camello-type"/>
</dbReference>
<dbReference type="EMBL" id="QUAL01000107">
    <property type="protein sequence ID" value="RIQ25098.1"/>
    <property type="molecule type" value="Genomic_DNA"/>
</dbReference>
<dbReference type="PROSITE" id="PS50995">
    <property type="entry name" value="HTH_MARR_2"/>
    <property type="match status" value="1"/>
</dbReference>
<proteinExistence type="predicted"/>